<dbReference type="PANTHER" id="PTHR10582:SF2">
    <property type="entry name" value="INACTIVE"/>
    <property type="match status" value="1"/>
</dbReference>
<protein>
    <recommendedName>
        <fullName evidence="9">Ion transport domain-containing protein</fullName>
    </recommendedName>
</protein>
<dbReference type="PANTHER" id="PTHR10582">
    <property type="entry name" value="TRANSIENT RECEPTOR POTENTIAL ION CHANNEL PROTEIN"/>
    <property type="match status" value="1"/>
</dbReference>
<dbReference type="GO" id="GO:0098703">
    <property type="term" value="P:calcium ion import across plasma membrane"/>
    <property type="evidence" value="ECO:0007669"/>
    <property type="project" value="TreeGrafter"/>
</dbReference>
<feature type="region of interest" description="Disordered" evidence="7">
    <location>
        <begin position="254"/>
        <end position="291"/>
    </location>
</feature>
<keyword evidence="3" id="KW-0677">Repeat</keyword>
<feature type="transmembrane region" description="Helical" evidence="8">
    <location>
        <begin position="1201"/>
        <end position="1224"/>
    </location>
</feature>
<dbReference type="GO" id="GO:0005886">
    <property type="term" value="C:plasma membrane"/>
    <property type="evidence" value="ECO:0007669"/>
    <property type="project" value="TreeGrafter"/>
</dbReference>
<dbReference type="GO" id="GO:0005216">
    <property type="term" value="F:monoatomic ion channel activity"/>
    <property type="evidence" value="ECO:0007669"/>
    <property type="project" value="InterPro"/>
</dbReference>
<evidence type="ECO:0000256" key="7">
    <source>
        <dbReference type="SAM" id="MobiDB-lite"/>
    </source>
</evidence>
<feature type="region of interest" description="Disordered" evidence="7">
    <location>
        <begin position="169"/>
        <end position="188"/>
    </location>
</feature>
<dbReference type="EMBL" id="JAEHOE010000093">
    <property type="protein sequence ID" value="KAG2487701.1"/>
    <property type="molecule type" value="Genomic_DNA"/>
</dbReference>
<comment type="subcellular location">
    <subcellularLocation>
        <location evidence="1">Membrane</location>
        <topology evidence="1">Multi-pass membrane protein</topology>
    </subcellularLocation>
</comment>
<organism evidence="10 11">
    <name type="scientific">Edaphochlamys debaryana</name>
    <dbReference type="NCBI Taxonomy" id="47281"/>
    <lineage>
        <taxon>Eukaryota</taxon>
        <taxon>Viridiplantae</taxon>
        <taxon>Chlorophyta</taxon>
        <taxon>core chlorophytes</taxon>
        <taxon>Chlorophyceae</taxon>
        <taxon>CS clade</taxon>
        <taxon>Chlamydomonadales</taxon>
        <taxon>Chlamydomonadales incertae sedis</taxon>
        <taxon>Edaphochlamys</taxon>
    </lineage>
</organism>
<feature type="transmembrane region" description="Helical" evidence="8">
    <location>
        <begin position="1300"/>
        <end position="1319"/>
    </location>
</feature>
<evidence type="ECO:0000256" key="8">
    <source>
        <dbReference type="SAM" id="Phobius"/>
    </source>
</evidence>
<keyword evidence="2 8" id="KW-0812">Transmembrane</keyword>
<feature type="compositionally biased region" description="Acidic residues" evidence="7">
    <location>
        <begin position="282"/>
        <end position="291"/>
    </location>
</feature>
<reference evidence="10" key="1">
    <citation type="journal article" date="2020" name="bioRxiv">
        <title>Comparative genomics of Chlamydomonas.</title>
        <authorList>
            <person name="Craig R.J."/>
            <person name="Hasan A.R."/>
            <person name="Ness R.W."/>
            <person name="Keightley P.D."/>
        </authorList>
    </citation>
    <scope>NUCLEOTIDE SEQUENCE</scope>
    <source>
        <strain evidence="10">CCAP 11/70</strain>
    </source>
</reference>
<keyword evidence="11" id="KW-1185">Reference proteome</keyword>
<keyword evidence="4 8" id="KW-1133">Transmembrane helix</keyword>
<evidence type="ECO:0000256" key="4">
    <source>
        <dbReference type="ARBA" id="ARBA00022989"/>
    </source>
</evidence>
<evidence type="ECO:0000313" key="10">
    <source>
        <dbReference type="EMBL" id="KAG2487701.1"/>
    </source>
</evidence>
<dbReference type="OrthoDB" id="552831at2759"/>
<evidence type="ECO:0000256" key="6">
    <source>
        <dbReference type="SAM" id="Coils"/>
    </source>
</evidence>
<feature type="region of interest" description="Disordered" evidence="7">
    <location>
        <begin position="1725"/>
        <end position="1751"/>
    </location>
</feature>
<feature type="domain" description="Ion transport" evidence="9">
    <location>
        <begin position="1380"/>
        <end position="1583"/>
    </location>
</feature>
<evidence type="ECO:0000256" key="1">
    <source>
        <dbReference type="ARBA" id="ARBA00004141"/>
    </source>
</evidence>
<gene>
    <name evidence="10" type="ORF">HYH03_013700</name>
</gene>
<comment type="caution">
    <text evidence="10">The sequence shown here is derived from an EMBL/GenBank/DDBJ whole genome shotgun (WGS) entry which is preliminary data.</text>
</comment>
<dbReference type="Proteomes" id="UP000612055">
    <property type="component" value="Unassembled WGS sequence"/>
</dbReference>
<sequence>MAEPERSTEGDTVVGLSADLVELMIDVLSPPDDSTVTRPDQRNRAEARVLALAYSDGGGSQDPGSGALGPTGTFSPGADKAAADGTPWSPPDVLATFGADPATDPGAALLETVLSGDEGRFNTVLNDLQTSAVPADLAVNRIFVAGDTAPASPLRRRMAKNLTGTCPSPVTKGRCPPSSALQPSPPKHVSVAVCDSPAKVSAASGSSEAPRASTDGWQHVAAALWRRLMWWLACLLPTCLLAACWWCWTPGRQPRRSDSLGGSESWYSEQLEEDDRNRMIDEAEEEEEEEDGVELYGRLRRHRYLRLACSPLSAAAALGHGDMVERLLAAGAQPDPLEAKALVEQGACWVSPLAAAALWGDIKIVRLLLSNSSGAEGARQRFAAESDGVCVFGGVTFTPLLVTPSWETAHVLLEAGAKRTLPEPIEPKRDDEASEDPSMPRIVITLGDPAPAATPGSEKPRGPAALLLAMIRRLAADDTQLVDTRTEEQPQQWQFFNRDGSQADLEALWRGCWLLHAADPRLAELWVGLGGEVIANAADLFGDLGFTSQAPGEQPPDVTLLEAAAAIQLAVDMSAAVRLGVGSDAARAAGVAYTRARRAGQAFSSPLLFEAPAGYAALPSIMSACIAAGAPGELLRHKWSNGQPQLLSRVWGAKHGERWWEGPRMYGEDSTAAKEGKTPSQESLLTAYLHLHGSHMPKIWGPWLPKTTLKELWVLWTDTLNAIPTLQDNFLLLQKAILVNPHALAAAALSGYISTVSLVSRSPKHFCWTAGVDLDSYLWVLTQLTSSRPAPEDGPLLDESDGDESSRINLGKLMMPSSTLQATVAQFFDTYEYKFTPFDIKWFISNYIKPMPNPPNSRASEVVACMLSSGPEDHLDDRLLGLTSTVLVVAPTYSASQVRAWARVFELTAEDRARAAREGIRKVEHDEQAERDQLAEREQQAEREQEAWVRVRKLVDRCLQLAAKPGAPVVHPEVAALLCRMVLVNQQADSQLMRDCLELLACGIRAAPLPAVDPDHAESQLRMLLADLAKTESGCLHLATLLSETGLGWSAADEERLPGGRLALATPCPKPPAALLPGGDPAVSAAALARINVLDELGDVASKPKWHQGRRSTAFGSALVDPLTPGAVTQLMEIRIALTQPLAYVHWMKQHFFVRGLAWGRAASKARDDGGCMLTLRAYLALRLTPTLWAAAAMATQGWTGVGLLCGLFYVAVCAYVALALLFYRTFLHAFMGIALKIVPKVTGEGFVAKCRRQMRRALKDPQAQPYAAVARRVMLPGVTSFFLDSFPKFLDRMLGSRRVPMHIWASPTLAALIMSHWSCFTQHVVFQMLVLRLAYTVVFIVYALSLTDGGDATPNDEGNSGGQAPADPPSHPCPSPHQHRLMVALTWMTAEYVVTEAREIWASGVLPWLRHPWNLFDAAQTGLMVATLSLHWSCGASLDKLRGLSQVLVLVLFWRLMQHASTSRGLGNFVRMVLEVTYDLRLFFVFLGMVYVGFGVALMVVAPNWGLMTESGEPVGRAKAVFLRLYAMLYGGDFGMDLLVDPGVTSEGVGTVTAIVCSLYMLFVTIILLNLLIAIIGDVYERVLMDAEPTDVRNKALAIAEIEQLMPKKLRRLRDKHLLKSKYLVVVQSEEVLGSHPNSQGDAGAFKDFDRDGDCDDGKSSCGAPAFYAASRFSNAAAATPFVRGGVGANVGNGVHGRTMAALQAMEARLAAQMGQLRADMQRLGGAGGGAGTGGGRTGGGSGSPDCGLI</sequence>
<evidence type="ECO:0000256" key="2">
    <source>
        <dbReference type="ARBA" id="ARBA00022692"/>
    </source>
</evidence>
<evidence type="ECO:0000313" key="11">
    <source>
        <dbReference type="Proteomes" id="UP000612055"/>
    </source>
</evidence>
<feature type="coiled-coil region" evidence="6">
    <location>
        <begin position="920"/>
        <end position="947"/>
    </location>
</feature>
<feature type="transmembrane region" description="Helical" evidence="8">
    <location>
        <begin position="1325"/>
        <end position="1345"/>
    </location>
</feature>
<feature type="region of interest" description="Disordered" evidence="7">
    <location>
        <begin position="55"/>
        <end position="84"/>
    </location>
</feature>
<dbReference type="Pfam" id="PF00520">
    <property type="entry name" value="Ion_trans"/>
    <property type="match status" value="1"/>
</dbReference>
<feature type="compositionally biased region" description="Gly residues" evidence="7">
    <location>
        <begin position="1726"/>
        <end position="1744"/>
    </location>
</feature>
<name>A0A835XT22_9CHLO</name>
<dbReference type="Gene3D" id="1.25.40.20">
    <property type="entry name" value="Ankyrin repeat-containing domain"/>
    <property type="match status" value="1"/>
</dbReference>
<feature type="compositionally biased region" description="Gly residues" evidence="7">
    <location>
        <begin position="56"/>
        <end position="69"/>
    </location>
</feature>
<keyword evidence="5 8" id="KW-0472">Membrane</keyword>
<feature type="compositionally biased region" description="Pro residues" evidence="7">
    <location>
        <begin position="1367"/>
        <end position="1376"/>
    </location>
</feature>
<accession>A0A835XT22</accession>
<feature type="region of interest" description="Disordered" evidence="7">
    <location>
        <begin position="1354"/>
        <end position="1376"/>
    </location>
</feature>
<evidence type="ECO:0000256" key="5">
    <source>
        <dbReference type="ARBA" id="ARBA00023136"/>
    </source>
</evidence>
<dbReference type="InterPro" id="IPR024862">
    <property type="entry name" value="TRPV"/>
</dbReference>
<dbReference type="SUPFAM" id="SSF48403">
    <property type="entry name" value="Ankyrin repeat"/>
    <property type="match status" value="1"/>
</dbReference>
<dbReference type="InterPro" id="IPR036770">
    <property type="entry name" value="Ankyrin_rpt-contain_sf"/>
</dbReference>
<feature type="transmembrane region" description="Helical" evidence="8">
    <location>
        <begin position="1481"/>
        <end position="1502"/>
    </location>
</feature>
<dbReference type="InterPro" id="IPR005821">
    <property type="entry name" value="Ion_trans_dom"/>
</dbReference>
<evidence type="ECO:0000259" key="9">
    <source>
        <dbReference type="Pfam" id="PF00520"/>
    </source>
</evidence>
<proteinExistence type="predicted"/>
<keyword evidence="6" id="KW-0175">Coiled coil</keyword>
<feature type="transmembrane region" description="Helical" evidence="8">
    <location>
        <begin position="1553"/>
        <end position="1577"/>
    </location>
</feature>
<evidence type="ECO:0000256" key="3">
    <source>
        <dbReference type="ARBA" id="ARBA00022737"/>
    </source>
</evidence>